<name>D3UWN0_XENBS</name>
<proteinExistence type="predicted"/>
<dbReference type="KEGG" id="xbo:XBJ1_0724"/>
<evidence type="ECO:0000313" key="2">
    <source>
        <dbReference type="Proteomes" id="UP000002045"/>
    </source>
</evidence>
<organism evidence="1 2">
    <name type="scientific">Xenorhabdus bovienii (strain SS-2004)</name>
    <name type="common">Xenorhabdus nematophila subsp. bovienii</name>
    <dbReference type="NCBI Taxonomy" id="406818"/>
    <lineage>
        <taxon>Bacteria</taxon>
        <taxon>Pseudomonadati</taxon>
        <taxon>Pseudomonadota</taxon>
        <taxon>Gammaproteobacteria</taxon>
        <taxon>Enterobacterales</taxon>
        <taxon>Morganellaceae</taxon>
        <taxon>Xenorhabdus</taxon>
    </lineage>
</organism>
<dbReference type="EMBL" id="FN667741">
    <property type="protein sequence ID" value="CBJ79865.1"/>
    <property type="molecule type" value="Genomic_DNA"/>
</dbReference>
<dbReference type="AlphaFoldDB" id="D3UWN0"/>
<dbReference type="STRING" id="406818.XBJ1_0724"/>
<reference evidence="1" key="1">
    <citation type="journal article" date="2011" name="PLoS ONE">
        <title>The entomopathogenic bacterial endosymbionts xenorhabdus and photorhabdus: convergent lifestyles from divergent genomes.</title>
        <authorList>
            <person name="Chaston J.M."/>
            <person name="Suen G."/>
            <person name="Tucker S.L."/>
            <person name="Andersen A.W."/>
            <person name="Bhasin A."/>
            <person name="Bode E."/>
            <person name="Bode H.B."/>
            <person name="Brachmann A.O."/>
            <person name="Cowles C.E."/>
            <person name="Cowles K.N."/>
            <person name="Darby C."/>
            <person name="de Leon L."/>
            <person name="Drace K."/>
            <person name="Du Z."/>
            <person name="Givaudan A."/>
            <person name="Herbert Tran E.E."/>
            <person name="Jewell K.A."/>
            <person name="Knack J.J."/>
            <person name="Krasomil-Osterfeld K.C."/>
            <person name="Kukor R."/>
            <person name="Lanois A."/>
            <person name="Latreille P."/>
            <person name="Leimgruber N.K."/>
            <person name="Lipke C.M."/>
            <person name="Liu R."/>
            <person name="Lu X."/>
            <person name="Martens E.C."/>
            <person name="Marri P.R."/>
            <person name="Medigue C."/>
            <person name="Menard M.L."/>
            <person name="Miller N.M."/>
            <person name="Morales-Soto N."/>
            <person name="Norton S."/>
            <person name="Ogier J.C."/>
            <person name="Orchard S.S."/>
            <person name="Park D."/>
            <person name="Park Y."/>
            <person name="Qurollo B.A."/>
            <person name="Sugar D.R."/>
            <person name="Richards G.R."/>
            <person name="Rouy Z."/>
            <person name="Slominski B."/>
            <person name="Slominski K."/>
            <person name="Snyder H."/>
            <person name="Tjaden B.C."/>
            <person name="van der Hoeven R."/>
            <person name="Welch R.D."/>
            <person name="Wheeler C."/>
            <person name="Xiang B."/>
            <person name="Barbazuk B."/>
            <person name="Gaudriault S."/>
            <person name="Goodner B."/>
            <person name="Slater S.C."/>
            <person name="Forst S."/>
            <person name="Goldman B.S."/>
            <person name="Goodrich-Blair H."/>
        </authorList>
    </citation>
    <scope>NUCLEOTIDE SEQUENCE [LARGE SCALE GENOMIC DNA]</scope>
    <source>
        <strain evidence="1">SS-2004</strain>
    </source>
</reference>
<protein>
    <submittedName>
        <fullName evidence="1">Uncharacterized protein</fullName>
    </submittedName>
</protein>
<sequence>MISALLKHSLNCPIHSTIYNEINFNLLFVKKISNYYFICDFKKYLNIKKVDKGQIGKIIILSVTHYYINFLSL</sequence>
<gene>
    <name evidence="1" type="ordered locus">XBJ1_0724</name>
</gene>
<dbReference type="Proteomes" id="UP000002045">
    <property type="component" value="Chromosome"/>
</dbReference>
<accession>D3UWN0</accession>
<dbReference type="HOGENOM" id="CLU_2703967_0_0_6"/>
<evidence type="ECO:0000313" key="1">
    <source>
        <dbReference type="EMBL" id="CBJ79865.1"/>
    </source>
</evidence>